<dbReference type="InterPro" id="IPR036291">
    <property type="entry name" value="NAD(P)-bd_dom_sf"/>
</dbReference>
<protein>
    <submittedName>
        <fullName evidence="4">NAD(P)-dependent oxidoreductase</fullName>
    </submittedName>
</protein>
<feature type="domain" description="Phosphogluconate dehydrogenase NAD-binding putative C-terminal" evidence="3">
    <location>
        <begin position="193"/>
        <end position="263"/>
    </location>
</feature>
<evidence type="ECO:0000259" key="2">
    <source>
        <dbReference type="Pfam" id="PF03446"/>
    </source>
</evidence>
<dbReference type="Proteomes" id="UP001500523">
    <property type="component" value="Unassembled WGS sequence"/>
</dbReference>
<reference evidence="5" key="1">
    <citation type="journal article" date="2019" name="Int. J. Syst. Evol. Microbiol.">
        <title>The Global Catalogue of Microorganisms (GCM) 10K type strain sequencing project: providing services to taxonomists for standard genome sequencing and annotation.</title>
        <authorList>
            <consortium name="The Broad Institute Genomics Platform"/>
            <consortium name="The Broad Institute Genome Sequencing Center for Infectious Disease"/>
            <person name="Wu L."/>
            <person name="Ma J."/>
        </authorList>
    </citation>
    <scope>NUCLEOTIDE SEQUENCE [LARGE SCALE GENOMIC DNA]</scope>
    <source>
        <strain evidence="5">JCM 17498</strain>
    </source>
</reference>
<dbReference type="SUPFAM" id="SSF48179">
    <property type="entry name" value="6-phosphogluconate dehydrogenase C-terminal domain-like"/>
    <property type="match status" value="1"/>
</dbReference>
<keyword evidence="5" id="KW-1185">Reference proteome</keyword>
<comment type="caution">
    <text evidence="4">The sequence shown here is derived from an EMBL/GenBank/DDBJ whole genome shotgun (WGS) entry which is preliminary data.</text>
</comment>
<dbReference type="PANTHER" id="PTHR43580">
    <property type="entry name" value="OXIDOREDUCTASE GLYR1-RELATED"/>
    <property type="match status" value="1"/>
</dbReference>
<keyword evidence="1" id="KW-0560">Oxidoreductase</keyword>
<dbReference type="Pfam" id="PF09130">
    <property type="entry name" value="DUF1932"/>
    <property type="match status" value="1"/>
</dbReference>
<dbReference type="SUPFAM" id="SSF51735">
    <property type="entry name" value="NAD(P)-binding Rossmann-fold domains"/>
    <property type="match status" value="1"/>
</dbReference>
<dbReference type="Gene3D" id="3.40.50.720">
    <property type="entry name" value="NAD(P)-binding Rossmann-like Domain"/>
    <property type="match status" value="1"/>
</dbReference>
<sequence>METMPGLIGFGEAGRTFATAGGWSGARVHDRLTDRPDGNAAMRAAYALAGVGGCDRLADAVRDAPVILSLVTADQALAVATAAAAAIAPGALYCDMNSVAPDTKRAAARLIEAAGGHYVDVAVMAPVDPARLSVPLLLSGGAADAAQVALAALGFARIDIVGGEVGRASSIKMIRSVMVKGMEALTAECALAAAAAGVSAEVFASLDASDRAKPWAARADYNLDRMMIHGLRRAAEMEEAVKTLDALGTGSAMTRGTVLRQRAIGELGVQRPAPGLAAKIGQINDDSRHAA</sequence>
<dbReference type="PIRSF" id="PIRSF000103">
    <property type="entry name" value="HIBADH"/>
    <property type="match status" value="1"/>
</dbReference>
<feature type="domain" description="6-phosphogluconate dehydrogenase NADP-binding" evidence="2">
    <location>
        <begin position="6"/>
        <end position="148"/>
    </location>
</feature>
<evidence type="ECO:0000313" key="5">
    <source>
        <dbReference type="Proteomes" id="UP001500523"/>
    </source>
</evidence>
<dbReference type="InterPro" id="IPR006115">
    <property type="entry name" value="6PGDH_NADP-bd"/>
</dbReference>
<dbReference type="RefSeq" id="WP_344693305.1">
    <property type="nucleotide sequence ID" value="NZ_BAABBF010000004.1"/>
</dbReference>
<dbReference type="Pfam" id="PF03446">
    <property type="entry name" value="NAD_binding_2"/>
    <property type="match status" value="1"/>
</dbReference>
<dbReference type="InterPro" id="IPR015814">
    <property type="entry name" value="Pgluconate_DH_NAD-bd_C"/>
</dbReference>
<dbReference type="EMBL" id="BAABBF010000004">
    <property type="protein sequence ID" value="GAA3711498.1"/>
    <property type="molecule type" value="Genomic_DNA"/>
</dbReference>
<evidence type="ECO:0000256" key="1">
    <source>
        <dbReference type="ARBA" id="ARBA00023002"/>
    </source>
</evidence>
<organism evidence="4 5">
    <name type="scientific">Sphingomonas cynarae</name>
    <dbReference type="NCBI Taxonomy" id="930197"/>
    <lineage>
        <taxon>Bacteria</taxon>
        <taxon>Pseudomonadati</taxon>
        <taxon>Pseudomonadota</taxon>
        <taxon>Alphaproteobacteria</taxon>
        <taxon>Sphingomonadales</taxon>
        <taxon>Sphingomonadaceae</taxon>
        <taxon>Sphingomonas</taxon>
    </lineage>
</organism>
<gene>
    <name evidence="4" type="ORF">GCM10022268_20630</name>
</gene>
<dbReference type="InterPro" id="IPR013328">
    <property type="entry name" value="6PGD_dom2"/>
</dbReference>
<dbReference type="InterPro" id="IPR008927">
    <property type="entry name" value="6-PGluconate_DH-like_C_sf"/>
</dbReference>
<proteinExistence type="predicted"/>
<dbReference type="PANTHER" id="PTHR43580:SF2">
    <property type="entry name" value="CYTOKINE-LIKE NUCLEAR FACTOR N-PAC"/>
    <property type="match status" value="1"/>
</dbReference>
<name>A0ABP7E0Q4_9SPHN</name>
<evidence type="ECO:0000313" key="4">
    <source>
        <dbReference type="EMBL" id="GAA3711498.1"/>
    </source>
</evidence>
<dbReference type="InterPro" id="IPR015815">
    <property type="entry name" value="HIBADH-related"/>
</dbReference>
<accession>A0ABP7E0Q4</accession>
<dbReference type="Gene3D" id="1.10.1040.10">
    <property type="entry name" value="N-(1-d-carboxylethyl)-l-norvaline Dehydrogenase, domain 2"/>
    <property type="match status" value="1"/>
</dbReference>
<evidence type="ECO:0000259" key="3">
    <source>
        <dbReference type="Pfam" id="PF09130"/>
    </source>
</evidence>
<dbReference type="InterPro" id="IPR051265">
    <property type="entry name" value="HIBADH-related_NP60_sf"/>
</dbReference>